<keyword evidence="2" id="KW-0472">Membrane</keyword>
<keyword evidence="5" id="KW-1185">Reference proteome</keyword>
<evidence type="ECO:0000256" key="2">
    <source>
        <dbReference type="SAM" id="Phobius"/>
    </source>
</evidence>
<gene>
    <name evidence="4" type="ORF">DPMN_166198</name>
</gene>
<protein>
    <submittedName>
        <fullName evidence="4">Uncharacterized protein</fullName>
    </submittedName>
</protein>
<dbReference type="AlphaFoldDB" id="A0A9D4EZ07"/>
<dbReference type="Proteomes" id="UP000828390">
    <property type="component" value="Unassembled WGS sequence"/>
</dbReference>
<keyword evidence="2" id="KW-0812">Transmembrane</keyword>
<feature type="chain" id="PRO_5038481717" evidence="3">
    <location>
        <begin position="21"/>
        <end position="336"/>
    </location>
</feature>
<evidence type="ECO:0000313" key="4">
    <source>
        <dbReference type="EMBL" id="KAH3788068.1"/>
    </source>
</evidence>
<dbReference type="EMBL" id="JAIWYP010000008">
    <property type="protein sequence ID" value="KAH3788068.1"/>
    <property type="molecule type" value="Genomic_DNA"/>
</dbReference>
<reference evidence="4" key="1">
    <citation type="journal article" date="2019" name="bioRxiv">
        <title>The Genome of the Zebra Mussel, Dreissena polymorpha: A Resource for Invasive Species Research.</title>
        <authorList>
            <person name="McCartney M.A."/>
            <person name="Auch B."/>
            <person name="Kono T."/>
            <person name="Mallez S."/>
            <person name="Zhang Y."/>
            <person name="Obille A."/>
            <person name="Becker A."/>
            <person name="Abrahante J.E."/>
            <person name="Garbe J."/>
            <person name="Badalamenti J.P."/>
            <person name="Herman A."/>
            <person name="Mangelson H."/>
            <person name="Liachko I."/>
            <person name="Sullivan S."/>
            <person name="Sone E.D."/>
            <person name="Koren S."/>
            <person name="Silverstein K.A.T."/>
            <person name="Beckman K.B."/>
            <person name="Gohl D.M."/>
        </authorList>
    </citation>
    <scope>NUCLEOTIDE SEQUENCE</scope>
    <source>
        <strain evidence="4">Duluth1</strain>
        <tissue evidence="4">Whole animal</tissue>
    </source>
</reference>
<keyword evidence="2" id="KW-1133">Transmembrane helix</keyword>
<accession>A0A9D4EZ07</accession>
<comment type="caution">
    <text evidence="4">The sequence shown here is derived from an EMBL/GenBank/DDBJ whole genome shotgun (WGS) entry which is preliminary data.</text>
</comment>
<proteinExistence type="predicted"/>
<feature type="signal peptide" evidence="3">
    <location>
        <begin position="1"/>
        <end position="20"/>
    </location>
</feature>
<feature type="transmembrane region" description="Helical" evidence="2">
    <location>
        <begin position="268"/>
        <end position="288"/>
    </location>
</feature>
<organism evidence="4 5">
    <name type="scientific">Dreissena polymorpha</name>
    <name type="common">Zebra mussel</name>
    <name type="synonym">Mytilus polymorpha</name>
    <dbReference type="NCBI Taxonomy" id="45954"/>
    <lineage>
        <taxon>Eukaryota</taxon>
        <taxon>Metazoa</taxon>
        <taxon>Spiralia</taxon>
        <taxon>Lophotrochozoa</taxon>
        <taxon>Mollusca</taxon>
        <taxon>Bivalvia</taxon>
        <taxon>Autobranchia</taxon>
        <taxon>Heteroconchia</taxon>
        <taxon>Euheterodonta</taxon>
        <taxon>Imparidentia</taxon>
        <taxon>Neoheterodontei</taxon>
        <taxon>Myida</taxon>
        <taxon>Dreissenoidea</taxon>
        <taxon>Dreissenidae</taxon>
        <taxon>Dreissena</taxon>
    </lineage>
</organism>
<keyword evidence="3" id="KW-0732">Signal</keyword>
<evidence type="ECO:0000313" key="5">
    <source>
        <dbReference type="Proteomes" id="UP000828390"/>
    </source>
</evidence>
<sequence length="336" mass="38390">MKIIAVFFTVICVLVLEILCRLSTYQSRYRPDCEYKQCMKPNRHHVNCPRWGSCQWYCQAKLANCTVGTRYHCARDQRNLTQFTNACAVEIFCLSGEEPHLSVQESTGKASVNCRPCYKNNVYNSRLNTSSATFSECKMLKKNLCRKEDNKIDCGNRNYMELTKTDGYCRCDARNGYAARSPKICLYEYEVCFVKKCPEGMELLLNYTCGMLCPTGYARQPASDICTKVSVTRPFTSDRPELHFTDVQTTSIRTSDAPSTNEQLYKQIIIPICLSVFVITILLSVFVITKLFRRQYKGSESQNSNEPDGKGTTNRENTSPANATSSRECRLFIFFN</sequence>
<name>A0A9D4EZ07_DREPO</name>
<evidence type="ECO:0000256" key="3">
    <source>
        <dbReference type="SAM" id="SignalP"/>
    </source>
</evidence>
<feature type="region of interest" description="Disordered" evidence="1">
    <location>
        <begin position="298"/>
        <end position="324"/>
    </location>
</feature>
<reference evidence="4" key="2">
    <citation type="submission" date="2020-11" db="EMBL/GenBank/DDBJ databases">
        <authorList>
            <person name="McCartney M.A."/>
            <person name="Auch B."/>
            <person name="Kono T."/>
            <person name="Mallez S."/>
            <person name="Becker A."/>
            <person name="Gohl D.M."/>
            <person name="Silverstein K.A.T."/>
            <person name="Koren S."/>
            <person name="Bechman K.B."/>
            <person name="Herman A."/>
            <person name="Abrahante J.E."/>
            <person name="Garbe J."/>
        </authorList>
    </citation>
    <scope>NUCLEOTIDE SEQUENCE</scope>
    <source>
        <strain evidence="4">Duluth1</strain>
        <tissue evidence="4">Whole animal</tissue>
    </source>
</reference>
<evidence type="ECO:0000256" key="1">
    <source>
        <dbReference type="SAM" id="MobiDB-lite"/>
    </source>
</evidence>